<gene>
    <name evidence="3" type="ORF">F8154_10740</name>
</gene>
<keyword evidence="4" id="KW-1185">Reference proteome</keyword>
<dbReference type="PANTHER" id="PTHR30272:SF1">
    <property type="entry name" value="3-HYDROXYACYL-[ACYL-CARRIER-PROTEIN] DEHYDRATASE"/>
    <property type="match status" value="1"/>
</dbReference>
<organism evidence="3 4">
    <name type="scientific">Alkaliphilus pronyensis</name>
    <dbReference type="NCBI Taxonomy" id="1482732"/>
    <lineage>
        <taxon>Bacteria</taxon>
        <taxon>Bacillati</taxon>
        <taxon>Bacillota</taxon>
        <taxon>Clostridia</taxon>
        <taxon>Peptostreptococcales</taxon>
        <taxon>Natronincolaceae</taxon>
        <taxon>Alkaliphilus</taxon>
    </lineage>
</organism>
<name>A0A6I0F6S3_9FIRM</name>
<dbReference type="PANTHER" id="PTHR30272">
    <property type="entry name" value="3-HYDROXYACYL-[ACYL-CARRIER-PROTEIN] DEHYDRATASE"/>
    <property type="match status" value="1"/>
</dbReference>
<evidence type="ECO:0000313" key="3">
    <source>
        <dbReference type="EMBL" id="KAB3533470.1"/>
    </source>
</evidence>
<dbReference type="RefSeq" id="WP_151861614.1">
    <property type="nucleotide sequence ID" value="NZ_WBZC01000040.1"/>
</dbReference>
<accession>A0A6I0F6S3</accession>
<evidence type="ECO:0000256" key="1">
    <source>
        <dbReference type="ARBA" id="ARBA00009174"/>
    </source>
</evidence>
<evidence type="ECO:0000256" key="2">
    <source>
        <dbReference type="ARBA" id="ARBA00023239"/>
    </source>
</evidence>
<dbReference type="OrthoDB" id="9772788at2"/>
<dbReference type="Gene3D" id="3.10.129.10">
    <property type="entry name" value="Hotdog Thioesterase"/>
    <property type="match status" value="1"/>
</dbReference>
<dbReference type="Proteomes" id="UP000432715">
    <property type="component" value="Unassembled WGS sequence"/>
</dbReference>
<dbReference type="CDD" id="cd01288">
    <property type="entry name" value="FabZ"/>
    <property type="match status" value="1"/>
</dbReference>
<proteinExistence type="inferred from homology"/>
<dbReference type="EMBL" id="WBZC01000040">
    <property type="protein sequence ID" value="KAB3533470.1"/>
    <property type="molecule type" value="Genomic_DNA"/>
</dbReference>
<reference evidence="3 4" key="1">
    <citation type="submission" date="2019-10" db="EMBL/GenBank/DDBJ databases">
        <title>Alkaliphilus serpentinus sp. nov. and Alkaliphilus pronyensis sp. nov., two novel anaerobic alkaliphilic species isolated from the serpentinized-hosted hydrothermal field of the Prony Bay (New Caledonia).</title>
        <authorList>
            <person name="Postec A."/>
        </authorList>
    </citation>
    <scope>NUCLEOTIDE SEQUENCE [LARGE SCALE GENOMIC DNA]</scope>
    <source>
        <strain evidence="3 4">LacV</strain>
    </source>
</reference>
<dbReference type="InterPro" id="IPR013114">
    <property type="entry name" value="FabA_FabZ"/>
</dbReference>
<dbReference type="Pfam" id="PF07977">
    <property type="entry name" value="FabA"/>
    <property type="match status" value="1"/>
</dbReference>
<protein>
    <submittedName>
        <fullName evidence="3">Beta-hydroxyacyl-ACP dehydratase</fullName>
    </submittedName>
</protein>
<keyword evidence="2" id="KW-0456">Lyase</keyword>
<dbReference type="SUPFAM" id="SSF54637">
    <property type="entry name" value="Thioesterase/thiol ester dehydrase-isomerase"/>
    <property type="match status" value="1"/>
</dbReference>
<comment type="caution">
    <text evidence="3">The sequence shown here is derived from an EMBL/GenBank/DDBJ whole genome shotgun (WGS) entry which is preliminary data.</text>
</comment>
<sequence>MMKPKDILLHREPFLFVDEIIEVRYLQYSKGKKYVRDDEFWVDAHFPNDPIFPGVLLLETMAQIGGLLLKSEGENRLNAFLSKVDNFKLIKKVVPGEEIIIEGVFKDNIADFTKVKTKALVANKKVAEAEITYVSRKTLGG</sequence>
<dbReference type="GO" id="GO:0016829">
    <property type="term" value="F:lyase activity"/>
    <property type="evidence" value="ECO:0007669"/>
    <property type="project" value="UniProtKB-KW"/>
</dbReference>
<evidence type="ECO:0000313" key="4">
    <source>
        <dbReference type="Proteomes" id="UP000432715"/>
    </source>
</evidence>
<comment type="similarity">
    <text evidence="1">Belongs to the thioester dehydratase family. FabZ subfamily.</text>
</comment>
<dbReference type="AlphaFoldDB" id="A0A6I0F6S3"/>
<dbReference type="InterPro" id="IPR029069">
    <property type="entry name" value="HotDog_dom_sf"/>
</dbReference>